<evidence type="ECO:0000313" key="2">
    <source>
        <dbReference type="Proteomes" id="UP000324222"/>
    </source>
</evidence>
<dbReference type="Proteomes" id="UP000324222">
    <property type="component" value="Unassembled WGS sequence"/>
</dbReference>
<sequence length="176" mass="19473">MNYVRKYWATGGTSALPFPQGQSTNVCVHAPVFPDPESEAKPESTTKIDKQPITVLNKEMVMYTPCSDHPAPTMTGTKAIQIIQHQPPSSPCQLLNISFSSLRFLSLPTTIIDKQPIIVLNRVMVMHTPVNIARRPPRLGPKCSATNSLPPFVNSSIFLSVCSVSWCYPLEMYEAL</sequence>
<dbReference type="EMBL" id="VSRR010055042">
    <property type="protein sequence ID" value="MPC80801.1"/>
    <property type="molecule type" value="Genomic_DNA"/>
</dbReference>
<organism evidence="1 2">
    <name type="scientific">Portunus trituberculatus</name>
    <name type="common">Swimming crab</name>
    <name type="synonym">Neptunus trituberculatus</name>
    <dbReference type="NCBI Taxonomy" id="210409"/>
    <lineage>
        <taxon>Eukaryota</taxon>
        <taxon>Metazoa</taxon>
        <taxon>Ecdysozoa</taxon>
        <taxon>Arthropoda</taxon>
        <taxon>Crustacea</taxon>
        <taxon>Multicrustacea</taxon>
        <taxon>Malacostraca</taxon>
        <taxon>Eumalacostraca</taxon>
        <taxon>Eucarida</taxon>
        <taxon>Decapoda</taxon>
        <taxon>Pleocyemata</taxon>
        <taxon>Brachyura</taxon>
        <taxon>Eubrachyura</taxon>
        <taxon>Portunoidea</taxon>
        <taxon>Portunidae</taxon>
        <taxon>Portuninae</taxon>
        <taxon>Portunus</taxon>
    </lineage>
</organism>
<proteinExistence type="predicted"/>
<keyword evidence="2" id="KW-1185">Reference proteome</keyword>
<name>A0A5B7I5Z3_PORTR</name>
<gene>
    <name evidence="1" type="ORF">E2C01_075394</name>
</gene>
<accession>A0A5B7I5Z3</accession>
<reference evidence="1 2" key="1">
    <citation type="submission" date="2019-05" db="EMBL/GenBank/DDBJ databases">
        <title>Another draft genome of Portunus trituberculatus and its Hox gene families provides insights of decapod evolution.</title>
        <authorList>
            <person name="Jeong J.-H."/>
            <person name="Song I."/>
            <person name="Kim S."/>
            <person name="Choi T."/>
            <person name="Kim D."/>
            <person name="Ryu S."/>
            <person name="Kim W."/>
        </authorList>
    </citation>
    <scope>NUCLEOTIDE SEQUENCE [LARGE SCALE GENOMIC DNA]</scope>
    <source>
        <tissue evidence="1">Muscle</tissue>
    </source>
</reference>
<protein>
    <submittedName>
        <fullName evidence="1">Uncharacterized protein</fullName>
    </submittedName>
</protein>
<evidence type="ECO:0000313" key="1">
    <source>
        <dbReference type="EMBL" id="MPC80801.1"/>
    </source>
</evidence>
<comment type="caution">
    <text evidence="1">The sequence shown here is derived from an EMBL/GenBank/DDBJ whole genome shotgun (WGS) entry which is preliminary data.</text>
</comment>
<dbReference type="AlphaFoldDB" id="A0A5B7I5Z3"/>